<protein>
    <submittedName>
        <fullName evidence="1">Uncharacterized protein</fullName>
    </submittedName>
</protein>
<dbReference type="EMBL" id="VLKG01000018">
    <property type="protein sequence ID" value="TWH63827.1"/>
    <property type="molecule type" value="Genomic_DNA"/>
</dbReference>
<sequence>MLTLSEFNGGLNNVLPSSRLPKNQLSQALNVDIGLSGEVQRRQGYSLLHARSHRNLWAAAGYLLATVEGDLTVIEPTGARRLLQAGLGDEPLSYCSLPDGRTAFVKATHSGITDGIQVTPWGVPIPTALGLVTSVTGDLLPGTYRYALTYVRLSDGLEGGPLYSDPVELPEGGLVITGLPTQEGYAINLYLSSQHGGVVYLAASTSGAAVSFIGKNELLVLPLKSDHEPVPSGHLCAFWRTRALIASDQLLYASKPYQVEAFETRRDFKHFDAPIQLLHPLEGGIYVGTAQQLLFLSGTDFDHLTCRPVFHGQVISGSGVTVPGEWIGVSSGVGQGVAMICIAGQDLLACFGDGSVVPLTQGWYQVQAERVAATFRLQNGIPQYLAIPQ</sequence>
<dbReference type="RefSeq" id="WP_144573337.1">
    <property type="nucleotide sequence ID" value="NZ_VLKG01000018.1"/>
</dbReference>
<gene>
    <name evidence="1" type="ORF">LX59_03078</name>
</gene>
<dbReference type="Proteomes" id="UP000319627">
    <property type="component" value="Unassembled WGS sequence"/>
</dbReference>
<reference evidence="1 2" key="1">
    <citation type="submission" date="2019-07" db="EMBL/GenBank/DDBJ databases">
        <title>Genomic Encyclopedia of Type Strains, Phase I: the one thousand microbial genomes (KMG-I) project.</title>
        <authorList>
            <person name="Kyrpides N."/>
        </authorList>
    </citation>
    <scope>NUCLEOTIDE SEQUENCE [LARGE SCALE GENOMIC DNA]</scope>
    <source>
        <strain evidence="1 2">DSM 375</strain>
    </source>
</reference>
<evidence type="ECO:0000313" key="2">
    <source>
        <dbReference type="Proteomes" id="UP000319627"/>
    </source>
</evidence>
<dbReference type="OrthoDB" id="6873160at2"/>
<dbReference type="AlphaFoldDB" id="A0A562HYG5"/>
<evidence type="ECO:0000313" key="1">
    <source>
        <dbReference type="EMBL" id="TWH63827.1"/>
    </source>
</evidence>
<name>A0A562HYG5_9GAMM</name>
<accession>A0A562HYG5</accession>
<organism evidence="1 2">
    <name type="scientific">Azomonas agilis</name>
    <dbReference type="NCBI Taxonomy" id="116849"/>
    <lineage>
        <taxon>Bacteria</taxon>
        <taxon>Pseudomonadati</taxon>
        <taxon>Pseudomonadota</taxon>
        <taxon>Gammaproteobacteria</taxon>
        <taxon>Pseudomonadales</taxon>
        <taxon>Pseudomonadaceae</taxon>
        <taxon>Azomonas</taxon>
    </lineage>
</organism>
<keyword evidence="2" id="KW-1185">Reference proteome</keyword>
<proteinExistence type="predicted"/>
<comment type="caution">
    <text evidence="1">The sequence shown here is derived from an EMBL/GenBank/DDBJ whole genome shotgun (WGS) entry which is preliminary data.</text>
</comment>